<evidence type="ECO:0000313" key="10">
    <source>
        <dbReference type="Proteomes" id="UP001520878"/>
    </source>
</evidence>
<name>A0ABS8G8T7_9ALTE</name>
<evidence type="ECO:0000256" key="3">
    <source>
        <dbReference type="ARBA" id="ARBA00022692"/>
    </source>
</evidence>
<reference evidence="9 10" key="1">
    <citation type="submission" date="2021-10" db="EMBL/GenBank/DDBJ databases">
        <title>Draft genome of Aestuariibacter halophilus JC2043.</title>
        <authorList>
            <person name="Emsley S.A."/>
            <person name="Pfannmuller K.M."/>
            <person name="Ushijima B."/>
            <person name="Saw J.H."/>
            <person name="Videau P."/>
        </authorList>
    </citation>
    <scope>NUCLEOTIDE SEQUENCE [LARGE SCALE GENOMIC DNA]</scope>
    <source>
        <strain evidence="9 10">JC2043</strain>
    </source>
</reference>
<dbReference type="InterPro" id="IPR010432">
    <property type="entry name" value="RDD"/>
</dbReference>
<keyword evidence="4 7" id="KW-1133">Transmembrane helix</keyword>
<feature type="domain" description="RDD" evidence="8">
    <location>
        <begin position="276"/>
        <end position="365"/>
    </location>
</feature>
<evidence type="ECO:0000256" key="5">
    <source>
        <dbReference type="ARBA" id="ARBA00023136"/>
    </source>
</evidence>
<protein>
    <submittedName>
        <fullName evidence="9">RDD family protein</fullName>
    </submittedName>
</protein>
<dbReference type="PANTHER" id="PTHR36115">
    <property type="entry name" value="PROLINE-RICH ANTIGEN HOMOLOG-RELATED"/>
    <property type="match status" value="1"/>
</dbReference>
<proteinExistence type="predicted"/>
<dbReference type="Pfam" id="PF06271">
    <property type="entry name" value="RDD"/>
    <property type="match status" value="1"/>
</dbReference>
<feature type="transmembrane region" description="Helical" evidence="7">
    <location>
        <begin position="43"/>
        <end position="69"/>
    </location>
</feature>
<feature type="transmembrane region" description="Helical" evidence="7">
    <location>
        <begin position="89"/>
        <end position="107"/>
    </location>
</feature>
<accession>A0ABS8G8T7</accession>
<evidence type="ECO:0000256" key="6">
    <source>
        <dbReference type="SAM" id="MobiDB-lite"/>
    </source>
</evidence>
<organism evidence="9 10">
    <name type="scientific">Fluctibacter halophilus</name>
    <dbReference type="NCBI Taxonomy" id="226011"/>
    <lineage>
        <taxon>Bacteria</taxon>
        <taxon>Pseudomonadati</taxon>
        <taxon>Pseudomonadota</taxon>
        <taxon>Gammaproteobacteria</taxon>
        <taxon>Alteromonadales</taxon>
        <taxon>Alteromonadaceae</taxon>
        <taxon>Fluctibacter</taxon>
    </lineage>
</organism>
<keyword evidence="5 7" id="KW-0472">Membrane</keyword>
<feature type="region of interest" description="Disordered" evidence="6">
    <location>
        <begin position="230"/>
        <end position="265"/>
    </location>
</feature>
<keyword evidence="10" id="KW-1185">Reference proteome</keyword>
<evidence type="ECO:0000256" key="2">
    <source>
        <dbReference type="ARBA" id="ARBA00022475"/>
    </source>
</evidence>
<evidence type="ECO:0000313" key="9">
    <source>
        <dbReference type="EMBL" id="MCC2615616.1"/>
    </source>
</evidence>
<dbReference type="InterPro" id="IPR051791">
    <property type="entry name" value="Pra-immunoreactive"/>
</dbReference>
<evidence type="ECO:0000259" key="8">
    <source>
        <dbReference type="Pfam" id="PF06271"/>
    </source>
</evidence>
<keyword evidence="3 7" id="KW-0812">Transmembrane</keyword>
<gene>
    <name evidence="9" type="ORF">LJ739_05115</name>
</gene>
<evidence type="ECO:0000256" key="7">
    <source>
        <dbReference type="SAM" id="Phobius"/>
    </source>
</evidence>
<dbReference type="RefSeq" id="WP_229157653.1">
    <property type="nucleotide sequence ID" value="NZ_JAJEWP010000001.1"/>
</dbReference>
<dbReference type="PANTHER" id="PTHR36115:SF6">
    <property type="entry name" value="PROLINE-RICH ANTIGEN HOMOLOG"/>
    <property type="match status" value="1"/>
</dbReference>
<comment type="subcellular location">
    <subcellularLocation>
        <location evidence="1">Cell membrane</location>
        <topology evidence="1">Multi-pass membrane protein</topology>
    </subcellularLocation>
</comment>
<evidence type="ECO:0000256" key="4">
    <source>
        <dbReference type="ARBA" id="ARBA00022989"/>
    </source>
</evidence>
<evidence type="ECO:0000256" key="1">
    <source>
        <dbReference type="ARBA" id="ARBA00004651"/>
    </source>
</evidence>
<feature type="compositionally biased region" description="Basic and acidic residues" evidence="6">
    <location>
        <begin position="247"/>
        <end position="257"/>
    </location>
</feature>
<keyword evidence="2" id="KW-1003">Cell membrane</keyword>
<dbReference type="Proteomes" id="UP001520878">
    <property type="component" value="Unassembled WGS sequence"/>
</dbReference>
<comment type="caution">
    <text evidence="9">The sequence shown here is derived from an EMBL/GenBank/DDBJ whole genome shotgun (WGS) entry which is preliminary data.</text>
</comment>
<sequence length="389" mass="42366">MTTNNYHPTTGDSETREIVTPFAFSVSPELLGTPLASPMRRGFALGIDMLLISMLTHVNSLFLAGLLAIMFFRAGNRLKQKKRYNGLRLLLRSLAALMLFLFALATFESVFDAPRYGPKIPPGVVTYGQDDSVGGLDGLKLVGLTAGYGLEIADMYERVERGECKPAFTCWQTISTDIADVMVETALPEDKARGLFDAVHETASDQLTAEEQLALKAHFEKTYTALKTGETAASEATSDDDTSVTEKLPDTVKDDKPATSATDETPEHNFGYSLIEWAKGIAADLGLGFGWAAFYFSALTTWLNGQTPGKKALGIKVVKLDNSRLNLWESFGRYGGYGAGFATGLMGFLQVFWDPNRQAIQDKISETLVINLRKPKQSLGGSSDVKPSV</sequence>
<dbReference type="EMBL" id="JAJEWP010000001">
    <property type="protein sequence ID" value="MCC2615616.1"/>
    <property type="molecule type" value="Genomic_DNA"/>
</dbReference>